<dbReference type="EMBL" id="CP025096">
    <property type="protein sequence ID" value="AUD07452.1"/>
    <property type="molecule type" value="Genomic_DNA"/>
</dbReference>
<name>A0A2K8ZC65_9BACT</name>
<sequence>MVGSGGGFTGFSTTYCLLDNGKLFGRRSRDTTFTFIGRQTTANTKRVFSIAEETCKIKTARFDNPGNTYTFIRWKKGRKENKVSWGAAGVTVPASYKKFYNSFMAMIPVVSRMK</sequence>
<organism evidence="1 2">
    <name type="scientific">Spirosoma pollinicola</name>
    <dbReference type="NCBI Taxonomy" id="2057025"/>
    <lineage>
        <taxon>Bacteria</taxon>
        <taxon>Pseudomonadati</taxon>
        <taxon>Bacteroidota</taxon>
        <taxon>Cytophagia</taxon>
        <taxon>Cytophagales</taxon>
        <taxon>Cytophagaceae</taxon>
        <taxon>Spirosoma</taxon>
    </lineage>
</organism>
<dbReference type="OrthoDB" id="1179481at2"/>
<dbReference type="AlphaFoldDB" id="A0A2K8ZC65"/>
<evidence type="ECO:0000313" key="1">
    <source>
        <dbReference type="EMBL" id="AUD07452.1"/>
    </source>
</evidence>
<evidence type="ECO:0000313" key="2">
    <source>
        <dbReference type="Proteomes" id="UP000232883"/>
    </source>
</evidence>
<proteinExistence type="predicted"/>
<protein>
    <submittedName>
        <fullName evidence="1">Uncharacterized protein</fullName>
    </submittedName>
</protein>
<gene>
    <name evidence="1" type="ORF">CWM47_24015</name>
</gene>
<dbReference type="Proteomes" id="UP000232883">
    <property type="component" value="Chromosome"/>
</dbReference>
<dbReference type="KEGG" id="spir:CWM47_24015"/>
<reference evidence="1 2" key="1">
    <citation type="submission" date="2017-11" db="EMBL/GenBank/DDBJ databases">
        <title>Taxonomic description and genome sequences of Spirosoma HA7 sp. nov., isolated from pollen microhabitat of Corylus avellana.</title>
        <authorList>
            <person name="Ambika Manirajan B."/>
            <person name="Suarez C."/>
            <person name="Ratering S."/>
            <person name="Geissler-Plaum R."/>
            <person name="Cardinale M."/>
            <person name="Sylvia S."/>
        </authorList>
    </citation>
    <scope>NUCLEOTIDE SEQUENCE [LARGE SCALE GENOMIC DNA]</scope>
    <source>
        <strain evidence="1 2">HA7</strain>
    </source>
</reference>
<keyword evidence="2" id="KW-1185">Reference proteome</keyword>
<accession>A0A2K8ZC65</accession>